<dbReference type="EMBL" id="CP113520">
    <property type="protein sequence ID" value="WAJ28739.1"/>
    <property type="molecule type" value="Genomic_DNA"/>
</dbReference>
<organism evidence="1 2">
    <name type="scientific">Antarcticirhabdus aurantiaca</name>
    <dbReference type="NCBI Taxonomy" id="2606717"/>
    <lineage>
        <taxon>Bacteria</taxon>
        <taxon>Pseudomonadati</taxon>
        <taxon>Pseudomonadota</taxon>
        <taxon>Alphaproteobacteria</taxon>
        <taxon>Hyphomicrobiales</taxon>
        <taxon>Aurantimonadaceae</taxon>
        <taxon>Antarcticirhabdus</taxon>
    </lineage>
</organism>
<reference evidence="1" key="1">
    <citation type="submission" date="2022-11" db="EMBL/GenBank/DDBJ databases">
        <title>beta-Carotene-producing bacterium, Jeongeuplla avenae sp. nov., alleviates the salt stress of Arabidopsis seedlings.</title>
        <authorList>
            <person name="Jiang L."/>
            <person name="Lee J."/>
        </authorList>
    </citation>
    <scope>NUCLEOTIDE SEQUENCE</scope>
    <source>
        <strain evidence="1">DY_R2A_6</strain>
    </source>
</reference>
<accession>A0ACD4NPM7</accession>
<evidence type="ECO:0000313" key="2">
    <source>
        <dbReference type="Proteomes" id="UP001163223"/>
    </source>
</evidence>
<proteinExistence type="predicted"/>
<dbReference type="Proteomes" id="UP001163223">
    <property type="component" value="Chromosome"/>
</dbReference>
<name>A0ACD4NPM7_9HYPH</name>
<protein>
    <submittedName>
        <fullName evidence="1">Phosphomannomutase</fullName>
    </submittedName>
</protein>
<sequence length="488" mass="50609">MSQTSSLKFGTSGLRGLVSDLVGAPSRTYAGAFLKHLAASGRAPRAVLVGRDLRSSSPRIAADCARAARALGIEAIDCGALPTPALAGEAIKRGLPAIMVTGSHIPDDRNGLKFYAATGEITKADEAGILAAHAALEPGFGEDADETGTGTEGSPWSGEAGEAARAAYLARNIAFFADRALSGLRVGVYQHSSVARDLLVEVLEGLGASVEALGRADRFVPVDTEAHRPEDRALIAQWTRDGRFDAVVSSDGDADRPLMADASGAILRGDVLGLLTARFLGAAVVATPVTSASAIERVMGAAGARVSRTRVGSPFVLEAMEAALAQGASPVVGFEANGGVLLGSDVALDGRRLQALPTRDAFLPILAALALVAREEKPLARIVEELGAGFTAADRLQEVPATESAPFLTRLAQEEGFARRFFEGGPAITGHDTLDGVRVLFDDGSVVHYRASGNAPELRCYVEAPSQDAANTRLAWGLKAAQNALREG</sequence>
<keyword evidence="2" id="KW-1185">Reference proteome</keyword>
<evidence type="ECO:0000313" key="1">
    <source>
        <dbReference type="EMBL" id="WAJ28739.1"/>
    </source>
</evidence>
<gene>
    <name evidence="1" type="ORF">OXU80_00340</name>
</gene>